<dbReference type="EMBL" id="CP001692">
    <property type="protein sequence ID" value="ADQ69018.1"/>
    <property type="molecule type" value="Genomic_DNA"/>
</dbReference>
<evidence type="ECO:0008006" key="3">
    <source>
        <dbReference type="Google" id="ProtNLM"/>
    </source>
</evidence>
<dbReference type="HOGENOM" id="CLU_206272_1_0_2"/>
<dbReference type="AlphaFoldDB" id="E4NV29"/>
<evidence type="ECO:0000313" key="1">
    <source>
        <dbReference type="EMBL" id="ADQ69018.1"/>
    </source>
</evidence>
<sequence length="52" mass="5867">MPQQFIFDCPECDTVVTVGTEIRTEILEHGCVLCETAVSADAFSQPEKHQRR</sequence>
<name>E4NV29_HALBP</name>
<protein>
    <recommendedName>
        <fullName evidence="3">Small CPxCG-related zinc finger protein</fullName>
    </recommendedName>
</protein>
<keyword evidence="1" id="KW-0614">Plasmid</keyword>
<dbReference type="Proteomes" id="UP000006663">
    <property type="component" value="Plasmid pHBOR02"/>
</dbReference>
<gene>
    <name evidence="1" type="ordered locus">Hbor_34980</name>
</gene>
<accession>E4NV29</accession>
<dbReference type="KEGG" id="hbo:Hbor_34980"/>
<reference evidence="2" key="1">
    <citation type="journal article" date="2009" name="Stand. Genomic Sci.">
        <title>Complete genome sequence of Halogeometricum borinquense type strain (PR3).</title>
        <authorList>
            <person name="Malfatti S."/>
            <person name="Tindall B.J."/>
            <person name="Schneider S."/>
            <person name="Fahnrich R."/>
            <person name="Lapidus A."/>
            <person name="Labuttii K."/>
            <person name="Copeland A."/>
            <person name="Glavina Del Rio T."/>
            <person name="Nolan M."/>
            <person name="Chen F."/>
            <person name="Lucas S."/>
            <person name="Tice H."/>
            <person name="Cheng J.F."/>
            <person name="Bruce D."/>
            <person name="Goodwin L."/>
            <person name="Pitluck S."/>
            <person name="Anderson I."/>
            <person name="Pati A."/>
            <person name="Ivanova N."/>
            <person name="Mavromatis K."/>
            <person name="Chen A."/>
            <person name="Palaniappan K."/>
            <person name="D'haeseleer P."/>
            <person name="Goker M."/>
            <person name="Bristow J."/>
            <person name="Eisen J.A."/>
            <person name="Markowitz V."/>
            <person name="Hugenholtz P."/>
            <person name="Kyrpides N.C."/>
            <person name="Klenk H.P."/>
            <person name="Chain P."/>
        </authorList>
    </citation>
    <scope>NUCLEOTIDE SEQUENCE [LARGE SCALE GENOMIC DNA]</scope>
    <source>
        <strain evidence="2">ATCC 700274 / DSM 11551 / JCM 10706 / KCTC 4070 / PR3</strain>
        <plasmid evidence="2">pHBOR02</plasmid>
    </source>
</reference>
<dbReference type="InterPro" id="IPR055982">
    <property type="entry name" value="DUF7560"/>
</dbReference>
<geneLocation type="plasmid" evidence="1 2">
    <name>pHBOR02</name>
</geneLocation>
<keyword evidence="2" id="KW-1185">Reference proteome</keyword>
<evidence type="ECO:0000313" key="2">
    <source>
        <dbReference type="Proteomes" id="UP000006663"/>
    </source>
</evidence>
<organism evidence="1 2">
    <name type="scientific">Halogeometricum borinquense (strain ATCC 700274 / DSM 11551 / JCM 10706 / KCTC 4070 / PR3)</name>
    <dbReference type="NCBI Taxonomy" id="469382"/>
    <lineage>
        <taxon>Archaea</taxon>
        <taxon>Methanobacteriati</taxon>
        <taxon>Methanobacteriota</taxon>
        <taxon>Stenosarchaea group</taxon>
        <taxon>Halobacteria</taxon>
        <taxon>Halobacteriales</taxon>
        <taxon>Haloferacaceae</taxon>
        <taxon>Halogeometricum</taxon>
    </lineage>
</organism>
<proteinExistence type="predicted"/>
<dbReference type="Pfam" id="PF24441">
    <property type="entry name" value="DUF7560"/>
    <property type="match status" value="1"/>
</dbReference>